<dbReference type="SUPFAM" id="SSF52777">
    <property type="entry name" value="CoA-dependent acyltransferases"/>
    <property type="match status" value="2"/>
</dbReference>
<gene>
    <name evidence="9" type="ORF">KABA2_05S05984</name>
</gene>
<reference evidence="9 10" key="1">
    <citation type="submission" date="2020-05" db="EMBL/GenBank/DDBJ databases">
        <authorList>
            <person name="Casaregola S."/>
            <person name="Devillers H."/>
            <person name="Grondin C."/>
        </authorList>
    </citation>
    <scope>NUCLEOTIDE SEQUENCE [LARGE SCALE GENOMIC DNA]</scope>
    <source>
        <strain evidence="9 10">CLIB 1767</strain>
    </source>
</reference>
<feature type="compositionally biased region" description="Polar residues" evidence="7">
    <location>
        <begin position="894"/>
        <end position="908"/>
    </location>
</feature>
<evidence type="ECO:0000256" key="4">
    <source>
        <dbReference type="ARBA" id="ARBA00022832"/>
    </source>
</evidence>
<dbReference type="RefSeq" id="XP_041406839.1">
    <property type="nucleotide sequence ID" value="XM_041550905.1"/>
</dbReference>
<dbReference type="EMBL" id="CAEFZW010000005">
    <property type="protein sequence ID" value="CAB4254995.1"/>
    <property type="molecule type" value="Genomic_DNA"/>
</dbReference>
<accession>A0A8H2VGH1</accession>
<keyword evidence="5" id="KW-0443">Lipid metabolism</keyword>
<evidence type="ECO:0000256" key="2">
    <source>
        <dbReference type="ARBA" id="ARBA00022448"/>
    </source>
</evidence>
<evidence type="ECO:0000256" key="7">
    <source>
        <dbReference type="SAM" id="MobiDB-lite"/>
    </source>
</evidence>
<dbReference type="PROSITE" id="PS00440">
    <property type="entry name" value="ACYLTRANSF_C_2"/>
    <property type="match status" value="1"/>
</dbReference>
<feature type="domain" description="Choline/carnitine acyltransferase" evidence="8">
    <location>
        <begin position="23"/>
        <end position="729"/>
    </location>
</feature>
<protein>
    <submittedName>
        <fullName evidence="9">Similar to Saccharomyces cerevisiae YER024W YAT2 Carnitine acetyltransferase</fullName>
    </submittedName>
</protein>
<name>A0A8H2VGH1_9SACH</name>
<evidence type="ECO:0000313" key="9">
    <source>
        <dbReference type="EMBL" id="CAB4254995.1"/>
    </source>
</evidence>
<dbReference type="PANTHER" id="PTHR22589:SF48">
    <property type="entry name" value="CARNITINE O-ACETYLTRANSFERASE YAT2"/>
    <property type="match status" value="1"/>
</dbReference>
<dbReference type="Pfam" id="PF00755">
    <property type="entry name" value="Carn_acyltransf"/>
    <property type="match status" value="1"/>
</dbReference>
<feature type="region of interest" description="Disordered" evidence="7">
    <location>
        <begin position="212"/>
        <end position="242"/>
    </location>
</feature>
<feature type="compositionally biased region" description="Polar residues" evidence="7">
    <location>
        <begin position="228"/>
        <end position="241"/>
    </location>
</feature>
<dbReference type="InterPro" id="IPR042572">
    <property type="entry name" value="Carn_acyl_trans_N"/>
</dbReference>
<evidence type="ECO:0000256" key="1">
    <source>
        <dbReference type="ARBA" id="ARBA00005232"/>
    </source>
</evidence>
<evidence type="ECO:0000256" key="3">
    <source>
        <dbReference type="ARBA" id="ARBA00022679"/>
    </source>
</evidence>
<dbReference type="AlphaFoldDB" id="A0A8H2VGH1"/>
<proteinExistence type="inferred from homology"/>
<dbReference type="GeneID" id="64858022"/>
<dbReference type="GO" id="GO:0004092">
    <property type="term" value="F:carnitine O-acetyltransferase activity"/>
    <property type="evidence" value="ECO:0007669"/>
    <property type="project" value="TreeGrafter"/>
</dbReference>
<feature type="compositionally biased region" description="Low complexity" evidence="7">
    <location>
        <begin position="784"/>
        <end position="794"/>
    </location>
</feature>
<feature type="region of interest" description="Disordered" evidence="7">
    <location>
        <begin position="780"/>
        <end position="821"/>
    </location>
</feature>
<keyword evidence="2" id="KW-0813">Transport</keyword>
<evidence type="ECO:0000256" key="5">
    <source>
        <dbReference type="ARBA" id="ARBA00023098"/>
    </source>
</evidence>
<evidence type="ECO:0000313" key="10">
    <source>
        <dbReference type="Proteomes" id="UP000644660"/>
    </source>
</evidence>
<keyword evidence="3 9" id="KW-0808">Transferase</keyword>
<comment type="similarity">
    <text evidence="1">Belongs to the carnitine/choline acetyltransferase family.</text>
</comment>
<dbReference type="Gene3D" id="3.30.559.70">
    <property type="entry name" value="Choline/Carnitine o-acyltransferase, domain 2"/>
    <property type="match status" value="2"/>
</dbReference>
<keyword evidence="4" id="KW-0276">Fatty acid metabolism</keyword>
<dbReference type="OrthoDB" id="240216at2759"/>
<dbReference type="GO" id="GO:0006631">
    <property type="term" value="P:fatty acid metabolic process"/>
    <property type="evidence" value="ECO:0007669"/>
    <property type="project" value="UniProtKB-KW"/>
</dbReference>
<dbReference type="GO" id="GO:0005829">
    <property type="term" value="C:cytosol"/>
    <property type="evidence" value="ECO:0007669"/>
    <property type="project" value="TreeGrafter"/>
</dbReference>
<dbReference type="InterPro" id="IPR000542">
    <property type="entry name" value="Carn_acyl_trans"/>
</dbReference>
<dbReference type="InterPro" id="IPR023213">
    <property type="entry name" value="CAT-like_dom_sf"/>
</dbReference>
<keyword evidence="6" id="KW-0012">Acyltransferase</keyword>
<dbReference type="InterPro" id="IPR039551">
    <property type="entry name" value="Cho/carn_acyl_trans"/>
</dbReference>
<feature type="region of interest" description="Disordered" evidence="7">
    <location>
        <begin position="894"/>
        <end position="945"/>
    </location>
</feature>
<organism evidence="9 10">
    <name type="scientific">Maudiozyma barnettii</name>
    <dbReference type="NCBI Taxonomy" id="61262"/>
    <lineage>
        <taxon>Eukaryota</taxon>
        <taxon>Fungi</taxon>
        <taxon>Dikarya</taxon>
        <taxon>Ascomycota</taxon>
        <taxon>Saccharomycotina</taxon>
        <taxon>Saccharomycetes</taxon>
        <taxon>Saccharomycetales</taxon>
        <taxon>Saccharomycetaceae</taxon>
        <taxon>Maudiozyma</taxon>
    </lineage>
</organism>
<feature type="compositionally biased region" description="Polar residues" evidence="7">
    <location>
        <begin position="917"/>
        <end position="934"/>
    </location>
</feature>
<dbReference type="Gene3D" id="1.10.275.20">
    <property type="entry name" value="Choline/Carnitine o-acyltransferase"/>
    <property type="match status" value="1"/>
</dbReference>
<dbReference type="GO" id="GO:0009437">
    <property type="term" value="P:carnitine metabolic process"/>
    <property type="evidence" value="ECO:0007669"/>
    <property type="project" value="TreeGrafter"/>
</dbReference>
<dbReference type="InterPro" id="IPR042231">
    <property type="entry name" value="Cho/carn_acyl_trans_2"/>
</dbReference>
<dbReference type="Gene3D" id="3.30.559.10">
    <property type="entry name" value="Chloramphenicol acetyltransferase-like domain"/>
    <property type="match status" value="1"/>
</dbReference>
<dbReference type="PANTHER" id="PTHR22589">
    <property type="entry name" value="CARNITINE O-ACYLTRANSFERASE"/>
    <property type="match status" value="1"/>
</dbReference>
<sequence length="964" mass="108337">MAIGTSDDSNVQTFAYEESLPKLPLPQLSKTLHHLKKSLEPLYYADGYYKHPLDPRTIHDLSQCIQDFETSTVAEKLQNKLNEYHSSQSSYLDKLHLDINNHTAATDIQDDILPRNPFLILADDAVKGIDQADRAAVLLHSALRFISALKKNILPPDVAMNHSSSKKNKNLEDSVAHLSMYPYRNLFGTTRAPVFQNGEVETFDLQKPYTISDLENDEDDDQEEQEQYSSKEGSTESTNSAKDCFTRNGITIARYPESRHIVIISKGQYYTVDVLDDDNDVLYTSNEFTSFCNYIIKDSEKSYNFRASTALGSLTSHSFKNWKYARKRLQKRYPEELHLIDSALFVLVLDESDESDLMNTDPEVINSIVHDYDYKPINKNVNQESSINCKRLFYGTSIIDSKGHQIGSCVSRWYDKLQLVVTKDSKAAVIWDSFTCDGSAVLRFTSETYTESILRLAKEVNAGDPEFSLWPTVKQSSIPNDLIRKDKRTMTLDEAQIKNIVFKIDWSFSNILNTHVHLSETKLADLISKHDIIHASVPFGRRSALRLGIQPDSMIQVALQIAHYSLYGKMVFSLEPISTRRFRNSRSSFINVQTQELLELCQLFISNSIDGPGKLEKFLNTCDSHSSNIKKAKSGSSYEKHFNALKYLYKFHDHYGIELDAEDEKIATNLFDNSIIAPFSQPELIVANCGNSATTTFGITPVVPQGFGIGYIINDDQCDITVTSQFRQGDRLMFMLVWVLHEIRSYWKEARTLDQSRTGVKISPGVDRLYQMDNAVKSKIDGQSSNENSPSPSSTQLNNLPQGRKLHHGHQHPNSGFRFFDIDSHIDSRGTSVTPPIVNGNRVLMAQGDPLRGQLDGSSGKLSAKLAALSVNNTNYNSSQSLSALTASEKLNTGSEIPQIQPNHTADSSDFDGESIRAQSNGYSIDSDSANGSRPDSKKGNVINSKFEIDFDRADVGRKVSTYE</sequence>
<evidence type="ECO:0000256" key="6">
    <source>
        <dbReference type="ARBA" id="ARBA00023315"/>
    </source>
</evidence>
<comment type="caution">
    <text evidence="9">The sequence shown here is derived from an EMBL/GenBank/DDBJ whole genome shotgun (WGS) entry which is preliminary data.</text>
</comment>
<evidence type="ECO:0000259" key="8">
    <source>
        <dbReference type="Pfam" id="PF00755"/>
    </source>
</evidence>
<dbReference type="Proteomes" id="UP000644660">
    <property type="component" value="Unassembled WGS sequence"/>
</dbReference>
<feature type="compositionally biased region" description="Acidic residues" evidence="7">
    <location>
        <begin position="214"/>
        <end position="226"/>
    </location>
</feature>
<keyword evidence="10" id="KW-1185">Reference proteome</keyword>